<comment type="caution">
    <text evidence="2">The sequence shown here is derived from an EMBL/GenBank/DDBJ whole genome shotgun (WGS) entry which is preliminary data.</text>
</comment>
<name>A0A821QSM0_9NEOP</name>
<evidence type="ECO:0000259" key="1">
    <source>
        <dbReference type="Pfam" id="PF10390"/>
    </source>
</evidence>
<accession>A0A821QSM0</accession>
<organism evidence="2 3">
    <name type="scientific">Pieris macdunnoughi</name>
    <dbReference type="NCBI Taxonomy" id="345717"/>
    <lineage>
        <taxon>Eukaryota</taxon>
        <taxon>Metazoa</taxon>
        <taxon>Ecdysozoa</taxon>
        <taxon>Arthropoda</taxon>
        <taxon>Hexapoda</taxon>
        <taxon>Insecta</taxon>
        <taxon>Pterygota</taxon>
        <taxon>Neoptera</taxon>
        <taxon>Endopterygota</taxon>
        <taxon>Lepidoptera</taxon>
        <taxon>Glossata</taxon>
        <taxon>Ditrysia</taxon>
        <taxon>Papilionoidea</taxon>
        <taxon>Pieridae</taxon>
        <taxon>Pierinae</taxon>
        <taxon>Pieris</taxon>
    </lineage>
</organism>
<sequence length="81" mass="9244">MAALPAGVQYALSSESSYKENKELVFVKLTDSALKAIEDFIRNNRKINIIRNQVISLTQKLINDIYVKHRRAKKNKGIDPN</sequence>
<dbReference type="GO" id="GO:0006368">
    <property type="term" value="P:transcription elongation by RNA polymerase II"/>
    <property type="evidence" value="ECO:0007669"/>
    <property type="project" value="InterPro"/>
</dbReference>
<gene>
    <name evidence="2" type="ORF">PMACD_LOCUS4920</name>
</gene>
<feature type="domain" description="RNA polymerase II elongation factor ELL N-terminal" evidence="1">
    <location>
        <begin position="9"/>
        <end position="46"/>
    </location>
</feature>
<dbReference type="InterPro" id="IPR019464">
    <property type="entry name" value="ELL_N"/>
</dbReference>
<evidence type="ECO:0000313" key="2">
    <source>
        <dbReference type="EMBL" id="CAF4826192.1"/>
    </source>
</evidence>
<reference evidence="2" key="1">
    <citation type="submission" date="2021-02" db="EMBL/GenBank/DDBJ databases">
        <authorList>
            <person name="Steward A R."/>
        </authorList>
    </citation>
    <scope>NUCLEOTIDE SEQUENCE</scope>
</reference>
<proteinExistence type="predicted"/>
<dbReference type="Pfam" id="PF10390">
    <property type="entry name" value="ELL"/>
    <property type="match status" value="1"/>
</dbReference>
<dbReference type="EMBL" id="CAJOBZ010000009">
    <property type="protein sequence ID" value="CAF4826192.1"/>
    <property type="molecule type" value="Genomic_DNA"/>
</dbReference>
<dbReference type="GO" id="GO:0008023">
    <property type="term" value="C:transcription elongation factor complex"/>
    <property type="evidence" value="ECO:0007669"/>
    <property type="project" value="InterPro"/>
</dbReference>
<dbReference type="Proteomes" id="UP000663880">
    <property type="component" value="Unassembled WGS sequence"/>
</dbReference>
<evidence type="ECO:0000313" key="3">
    <source>
        <dbReference type="Proteomes" id="UP000663880"/>
    </source>
</evidence>
<protein>
    <recommendedName>
        <fullName evidence="1">RNA polymerase II elongation factor ELL N-terminal domain-containing protein</fullName>
    </recommendedName>
</protein>
<dbReference type="AlphaFoldDB" id="A0A821QSM0"/>
<dbReference type="OrthoDB" id="6284217at2759"/>
<keyword evidence="3" id="KW-1185">Reference proteome</keyword>